<feature type="signal peptide" evidence="2">
    <location>
        <begin position="1"/>
        <end position="36"/>
    </location>
</feature>
<keyword evidence="4" id="KW-1185">Reference proteome</keyword>
<evidence type="ECO:0000256" key="2">
    <source>
        <dbReference type="SAM" id="SignalP"/>
    </source>
</evidence>
<evidence type="ECO:0000256" key="1">
    <source>
        <dbReference type="SAM" id="MobiDB-lite"/>
    </source>
</evidence>
<proteinExistence type="predicted"/>
<sequence length="163" mass="16961">MRHTARLTTSRPQIRRTALVAAALLAMASAAGTAEATTSAVGQHGTPATAGPASASGNAPARACTVDAPRFTSYAGTGPNDPAYWPARGTYATTTTRCNDINLKLDATRSVRTCFKSGSGWNCNGWRSLSAGRWGLAAEDVLDGTKFFLQFSGTARAAGQIDY</sequence>
<evidence type="ECO:0008006" key="5">
    <source>
        <dbReference type="Google" id="ProtNLM"/>
    </source>
</evidence>
<evidence type="ECO:0000313" key="4">
    <source>
        <dbReference type="Proteomes" id="UP000585836"/>
    </source>
</evidence>
<accession>A0A7W9UP33</accession>
<comment type="caution">
    <text evidence="3">The sequence shown here is derived from an EMBL/GenBank/DDBJ whole genome shotgun (WGS) entry which is preliminary data.</text>
</comment>
<keyword evidence="2" id="KW-0732">Signal</keyword>
<reference evidence="3 4" key="1">
    <citation type="submission" date="2020-08" db="EMBL/GenBank/DDBJ databases">
        <title>Genomic Encyclopedia of Type Strains, Phase III (KMG-III): the genomes of soil and plant-associated and newly described type strains.</title>
        <authorList>
            <person name="Whitman W."/>
        </authorList>
    </citation>
    <scope>NUCLEOTIDE SEQUENCE [LARGE SCALE GENOMIC DNA]</scope>
    <source>
        <strain evidence="3 4">CECT 3313</strain>
    </source>
</reference>
<dbReference type="Proteomes" id="UP000585836">
    <property type="component" value="Unassembled WGS sequence"/>
</dbReference>
<protein>
    <recommendedName>
        <fullName evidence="5">Secreted protein</fullName>
    </recommendedName>
</protein>
<gene>
    <name evidence="3" type="ORF">FHS34_001404</name>
</gene>
<dbReference type="EMBL" id="JACHJK010000002">
    <property type="protein sequence ID" value="MBB5925950.1"/>
    <property type="molecule type" value="Genomic_DNA"/>
</dbReference>
<dbReference type="RefSeq" id="WP_225817759.1">
    <property type="nucleotide sequence ID" value="NZ_BAAAWF010000091.1"/>
</dbReference>
<feature type="chain" id="PRO_5031268534" description="Secreted protein" evidence="2">
    <location>
        <begin position="37"/>
        <end position="163"/>
    </location>
</feature>
<name>A0A7W9UP33_9ACTN</name>
<evidence type="ECO:0000313" key="3">
    <source>
        <dbReference type="EMBL" id="MBB5925950.1"/>
    </source>
</evidence>
<feature type="region of interest" description="Disordered" evidence="1">
    <location>
        <begin position="38"/>
        <end position="61"/>
    </location>
</feature>
<organism evidence="3 4">
    <name type="scientific">Streptomyces echinatus</name>
    <dbReference type="NCBI Taxonomy" id="67293"/>
    <lineage>
        <taxon>Bacteria</taxon>
        <taxon>Bacillati</taxon>
        <taxon>Actinomycetota</taxon>
        <taxon>Actinomycetes</taxon>
        <taxon>Kitasatosporales</taxon>
        <taxon>Streptomycetaceae</taxon>
        <taxon>Streptomyces</taxon>
    </lineage>
</organism>
<dbReference type="AlphaFoldDB" id="A0A7W9UP33"/>